<keyword evidence="3" id="KW-1185">Reference proteome</keyword>
<evidence type="ECO:0000313" key="3">
    <source>
        <dbReference type="Proteomes" id="UP000800041"/>
    </source>
</evidence>
<feature type="compositionally biased region" description="Low complexity" evidence="1">
    <location>
        <begin position="429"/>
        <end position="439"/>
    </location>
</feature>
<dbReference type="AlphaFoldDB" id="A0A6G1HBX5"/>
<evidence type="ECO:0000313" key="2">
    <source>
        <dbReference type="EMBL" id="KAF1990530.1"/>
    </source>
</evidence>
<feature type="compositionally biased region" description="Basic and acidic residues" evidence="1">
    <location>
        <begin position="271"/>
        <end position="291"/>
    </location>
</feature>
<feature type="compositionally biased region" description="Basic and acidic residues" evidence="1">
    <location>
        <begin position="455"/>
        <end position="482"/>
    </location>
</feature>
<gene>
    <name evidence="2" type="ORF">K402DRAFT_231013</name>
</gene>
<protein>
    <recommendedName>
        <fullName evidence="4">Protein kinase domain-containing protein</fullName>
    </recommendedName>
</protein>
<dbReference type="Proteomes" id="UP000800041">
    <property type="component" value="Unassembled WGS sequence"/>
</dbReference>
<feature type="region of interest" description="Disordered" evidence="1">
    <location>
        <begin position="455"/>
        <end position="504"/>
    </location>
</feature>
<sequence length="504" mass="55864">MLSLTFPFLHSADSFSVAPECSNQKGGSNDLQIKDNLQADVWSLGCVLSEAATWFGRGLPGLQEYREGRLEETYQSGVSDPGCFHDGNSVLDFVKITHESLIATLSTQDRISENILDMIDDMLAPLHQRLDASQLWRKSSRLLERHKPTQGAAEEWSIRHDSAQSPFPPLPPLPPLPSVPARSPNRSVAPASNLPEPLFAQRSRGNSSARLTPPIQDSSMGRDRVLDQNSPGLAPPDLRDHPAFRLNPTSVTHPAMRNSVAFEQRPISPASDHRFRPSLDIPRSHYDESRRSSTTAGVHNPIPSPTEAYRPQWSRSVTGAPHRHQEPPRAPIRHFSEGARNHRAVPPIAENMVPVTYIEDQPTFPENEIHQFPGLDLVPDHTIRRPDGSLAIRTQLSVRSNRSGTSGYSASGDSSGYSDLHRDPITPRSTVSSATSVASIEPPSLSVAKALSWRKEQKNRTMRNQKELDLPERESLKNRDFVSHLYPLSPPSHAPLTTIRRSSS</sequence>
<feature type="region of interest" description="Disordered" evidence="1">
    <location>
        <begin position="146"/>
        <end position="336"/>
    </location>
</feature>
<reference evidence="2" key="1">
    <citation type="journal article" date="2020" name="Stud. Mycol.">
        <title>101 Dothideomycetes genomes: a test case for predicting lifestyles and emergence of pathogens.</title>
        <authorList>
            <person name="Haridas S."/>
            <person name="Albert R."/>
            <person name="Binder M."/>
            <person name="Bloem J."/>
            <person name="Labutti K."/>
            <person name="Salamov A."/>
            <person name="Andreopoulos B."/>
            <person name="Baker S."/>
            <person name="Barry K."/>
            <person name="Bills G."/>
            <person name="Bluhm B."/>
            <person name="Cannon C."/>
            <person name="Castanera R."/>
            <person name="Culley D."/>
            <person name="Daum C."/>
            <person name="Ezra D."/>
            <person name="Gonzalez J."/>
            <person name="Henrissat B."/>
            <person name="Kuo A."/>
            <person name="Liang C."/>
            <person name="Lipzen A."/>
            <person name="Lutzoni F."/>
            <person name="Magnuson J."/>
            <person name="Mondo S."/>
            <person name="Nolan M."/>
            <person name="Ohm R."/>
            <person name="Pangilinan J."/>
            <person name="Park H.-J."/>
            <person name="Ramirez L."/>
            <person name="Alfaro M."/>
            <person name="Sun H."/>
            <person name="Tritt A."/>
            <person name="Yoshinaga Y."/>
            <person name="Zwiers L.-H."/>
            <person name="Turgeon B."/>
            <person name="Goodwin S."/>
            <person name="Spatafora J."/>
            <person name="Crous P."/>
            <person name="Grigoriev I."/>
        </authorList>
    </citation>
    <scope>NUCLEOTIDE SEQUENCE</scope>
    <source>
        <strain evidence="2">CBS 113979</strain>
    </source>
</reference>
<dbReference type="EMBL" id="ML977142">
    <property type="protein sequence ID" value="KAF1990530.1"/>
    <property type="molecule type" value="Genomic_DNA"/>
</dbReference>
<feature type="compositionally biased region" description="Polar residues" evidence="1">
    <location>
        <begin position="203"/>
        <end position="219"/>
    </location>
</feature>
<accession>A0A6G1HBX5</accession>
<feature type="compositionally biased region" description="Low complexity" evidence="1">
    <location>
        <begin position="403"/>
        <end position="418"/>
    </location>
</feature>
<dbReference type="Gene3D" id="1.10.510.10">
    <property type="entry name" value="Transferase(Phosphotransferase) domain 1"/>
    <property type="match status" value="1"/>
</dbReference>
<name>A0A6G1HBX5_9PEZI</name>
<dbReference type="OrthoDB" id="5986190at2759"/>
<evidence type="ECO:0000256" key="1">
    <source>
        <dbReference type="SAM" id="MobiDB-lite"/>
    </source>
</evidence>
<dbReference type="InterPro" id="IPR011009">
    <property type="entry name" value="Kinase-like_dom_sf"/>
</dbReference>
<organism evidence="2 3">
    <name type="scientific">Aulographum hederae CBS 113979</name>
    <dbReference type="NCBI Taxonomy" id="1176131"/>
    <lineage>
        <taxon>Eukaryota</taxon>
        <taxon>Fungi</taxon>
        <taxon>Dikarya</taxon>
        <taxon>Ascomycota</taxon>
        <taxon>Pezizomycotina</taxon>
        <taxon>Dothideomycetes</taxon>
        <taxon>Pleosporomycetidae</taxon>
        <taxon>Aulographales</taxon>
        <taxon>Aulographaceae</taxon>
    </lineage>
</organism>
<dbReference type="SUPFAM" id="SSF56112">
    <property type="entry name" value="Protein kinase-like (PK-like)"/>
    <property type="match status" value="1"/>
</dbReference>
<proteinExistence type="predicted"/>
<evidence type="ECO:0008006" key="4">
    <source>
        <dbReference type="Google" id="ProtNLM"/>
    </source>
</evidence>
<feature type="compositionally biased region" description="Pro residues" evidence="1">
    <location>
        <begin position="166"/>
        <end position="178"/>
    </location>
</feature>
<feature type="region of interest" description="Disordered" evidence="1">
    <location>
        <begin position="398"/>
        <end position="439"/>
    </location>
</feature>